<organism evidence="1">
    <name type="scientific">Opuntia streptacantha</name>
    <name type="common">Prickly pear cactus</name>
    <name type="synonym">Opuntia cardona</name>
    <dbReference type="NCBI Taxonomy" id="393608"/>
    <lineage>
        <taxon>Eukaryota</taxon>
        <taxon>Viridiplantae</taxon>
        <taxon>Streptophyta</taxon>
        <taxon>Embryophyta</taxon>
        <taxon>Tracheophyta</taxon>
        <taxon>Spermatophyta</taxon>
        <taxon>Magnoliopsida</taxon>
        <taxon>eudicotyledons</taxon>
        <taxon>Gunneridae</taxon>
        <taxon>Pentapetalae</taxon>
        <taxon>Caryophyllales</taxon>
        <taxon>Cactineae</taxon>
        <taxon>Cactaceae</taxon>
        <taxon>Opuntioideae</taxon>
        <taxon>Opuntia</taxon>
    </lineage>
</organism>
<reference evidence="1" key="1">
    <citation type="journal article" date="2013" name="J. Plant Res.">
        <title>Effect of fungi and light on seed germination of three Opuntia species from semiarid lands of central Mexico.</title>
        <authorList>
            <person name="Delgado-Sanchez P."/>
            <person name="Jimenez-Bremont J.F."/>
            <person name="Guerrero-Gonzalez Mde L."/>
            <person name="Flores J."/>
        </authorList>
    </citation>
    <scope>NUCLEOTIDE SEQUENCE</scope>
    <source>
        <tissue evidence="1">Cladode</tissue>
    </source>
</reference>
<evidence type="ECO:0000313" key="1">
    <source>
        <dbReference type="EMBL" id="MBA4630808.1"/>
    </source>
</evidence>
<sequence>MADDVAAAIGHRRGCSGHDDRVRARVRVLVEMLIVIIKFNRSTMIHRNITPNFSRNLKSGLIMRTFENKLLTRAHFAKNSPILLLQPPKLLDQLILVEIQLKLGLDLVIKRRRVKMMSRRRRTTGGRVLQKPL</sequence>
<dbReference type="AlphaFoldDB" id="A0A7C9D6E3"/>
<protein>
    <submittedName>
        <fullName evidence="1">Uncharacterized protein</fullName>
    </submittedName>
</protein>
<reference evidence="1" key="2">
    <citation type="submission" date="2020-07" db="EMBL/GenBank/DDBJ databases">
        <authorList>
            <person name="Vera ALvarez R."/>
            <person name="Arias-Moreno D.M."/>
            <person name="Jimenez-Jacinto V."/>
            <person name="Jimenez-Bremont J.F."/>
            <person name="Swaminathan K."/>
            <person name="Moose S.P."/>
            <person name="Guerrero-Gonzalez M.L."/>
            <person name="Marino-Ramirez L."/>
            <person name="Landsman D."/>
            <person name="Rodriguez-Kessler M."/>
            <person name="Delgado-Sanchez P."/>
        </authorList>
    </citation>
    <scope>NUCLEOTIDE SEQUENCE</scope>
    <source>
        <tissue evidence="1">Cladode</tissue>
    </source>
</reference>
<accession>A0A7C9D6E3</accession>
<name>A0A7C9D6E3_OPUST</name>
<proteinExistence type="predicted"/>
<dbReference type="EMBL" id="GISG01075168">
    <property type="protein sequence ID" value="MBA4630808.1"/>
    <property type="molecule type" value="Transcribed_RNA"/>
</dbReference>